<dbReference type="PANTHER" id="PTHR22957:SF337">
    <property type="entry name" value="TBC1 DOMAIN FAMILY MEMBER 5"/>
    <property type="match status" value="1"/>
</dbReference>
<keyword evidence="5" id="KW-1185">Reference proteome</keyword>
<dbReference type="Proteomes" id="UP001150062">
    <property type="component" value="Unassembled WGS sequence"/>
</dbReference>
<dbReference type="InterPro" id="IPR000195">
    <property type="entry name" value="Rab-GAP-TBC_dom"/>
</dbReference>
<evidence type="ECO:0000259" key="3">
    <source>
        <dbReference type="PROSITE" id="PS50086"/>
    </source>
</evidence>
<feature type="domain" description="Rab-GAP TBC" evidence="3">
    <location>
        <begin position="26"/>
        <end position="332"/>
    </location>
</feature>
<dbReference type="SUPFAM" id="SSF47923">
    <property type="entry name" value="Ypt/Rab-GAP domain of gyp1p"/>
    <property type="match status" value="2"/>
</dbReference>
<accession>A0ABQ8Z0Z0</accession>
<dbReference type="InterPro" id="IPR035969">
    <property type="entry name" value="Rab-GAP_TBC_sf"/>
</dbReference>
<dbReference type="EMBL" id="JAOAOG010000075">
    <property type="protein sequence ID" value="KAJ6250550.1"/>
    <property type="molecule type" value="Genomic_DNA"/>
</dbReference>
<gene>
    <name evidence="4" type="ORF">M0813_16037</name>
</gene>
<evidence type="ECO:0000256" key="1">
    <source>
        <dbReference type="ARBA" id="ARBA00022468"/>
    </source>
</evidence>
<keyword evidence="1" id="KW-0343">GTPase activation</keyword>
<organism evidence="4 5">
    <name type="scientific">Anaeramoeba flamelloides</name>
    <dbReference type="NCBI Taxonomy" id="1746091"/>
    <lineage>
        <taxon>Eukaryota</taxon>
        <taxon>Metamonada</taxon>
        <taxon>Anaeramoebidae</taxon>
        <taxon>Anaeramoeba</taxon>
    </lineage>
</organism>
<protein>
    <submittedName>
        <fullName evidence="4">Tbc1 domain family member gtpase-activating protein</fullName>
    </submittedName>
</protein>
<evidence type="ECO:0000313" key="4">
    <source>
        <dbReference type="EMBL" id="KAJ6250550.1"/>
    </source>
</evidence>
<dbReference type="PANTHER" id="PTHR22957">
    <property type="entry name" value="TBC1 DOMAIN FAMILY MEMBER GTPASE-ACTIVATING PROTEIN"/>
    <property type="match status" value="1"/>
</dbReference>
<dbReference type="PROSITE" id="PS50086">
    <property type="entry name" value="TBC_RABGAP"/>
    <property type="match status" value="1"/>
</dbReference>
<dbReference type="Gene3D" id="1.10.8.270">
    <property type="entry name" value="putative rabgap domain of human tbc1 domain family member 14 like domains"/>
    <property type="match status" value="1"/>
</dbReference>
<name>A0ABQ8Z0Z0_9EUKA</name>
<dbReference type="SMART" id="SM00164">
    <property type="entry name" value="TBC"/>
    <property type="match status" value="1"/>
</dbReference>
<comment type="caution">
    <text evidence="4">The sequence shown here is derived from an EMBL/GenBank/DDBJ whole genome shotgun (WGS) entry which is preliminary data.</text>
</comment>
<dbReference type="Gene3D" id="1.10.472.80">
    <property type="entry name" value="Ypt/Rab-GAP domain of gyp1p, domain 3"/>
    <property type="match status" value="1"/>
</dbReference>
<evidence type="ECO:0000313" key="5">
    <source>
        <dbReference type="Proteomes" id="UP001150062"/>
    </source>
</evidence>
<evidence type="ECO:0000256" key="2">
    <source>
        <dbReference type="SAM" id="MobiDB-lite"/>
    </source>
</evidence>
<dbReference type="Pfam" id="PF00566">
    <property type="entry name" value="RabGAP-TBC"/>
    <property type="match status" value="2"/>
</dbReference>
<feature type="region of interest" description="Disordered" evidence="2">
    <location>
        <begin position="212"/>
        <end position="234"/>
    </location>
</feature>
<proteinExistence type="predicted"/>
<feature type="region of interest" description="Disordered" evidence="2">
    <location>
        <begin position="403"/>
        <end position="437"/>
    </location>
</feature>
<feature type="compositionally biased region" description="Basic residues" evidence="2">
    <location>
        <begin position="215"/>
        <end position="225"/>
    </location>
</feature>
<sequence length="713" mass="85290">MEEFHRSISLPFSFRKLKKEIQQGKYHQTQIRSIIWRICLGCFSQEPNPKEFCDLIHKHRERYSLLKKKYIRTFKVAGNKKKNNNSSYNKKENTTRIKNQNKDYDFSNLILLDVKRTNAGEELFKKNETKKLLFNILFIYQKQHLDLGYKQGMNDLLANIFVVVYNEYITNENNDCYSILMDNNYIEEDCYLIFEHLMEKFRNVFLSVKQDNNKKNKKRNKKKIDKSKEDNQTKTTNFNTEGIIISPPLAIKSQNKAKPKINKKRKIPKIVKYCIKMQNVYLKRFDEELYKNFQLLKLEPQLYCFRWFRLLLSREFSINKILILWDYIFSDPNPIEFVSYFIVSMLILIRDQLFGDSTKVYKKLFSYSYDGKFDDIINITKNIRKPDEKTNKMIMKIKKRKPSPMYKHVIKSNRQPRAVNSRKNQPNPRSRKNLPNNEQIKIINKNQIKRYFLEKQNQKKKNKLLNEKKIILQQILSKVEDQMIPIDFIENPIQNIQEIIFNNLYHSQEIQKKLYRPLGDLKNVLLKQSSTSNLKDINEYNQKFNLNNNNYSSRGDIGSKNNIVDKHKTRDENLSNLKDINVKGIFKNEKTETFIEFSNVLCNKETIPRDNILINNTQIPNIFIKSDNQNKKNPIDDWSIIIYSFTHNAYSNRKRKIHITEDTQFDLFTKTNFKKNYLNNFNNSQSNSFFVSNKHIPCVLNFKYIAENNPILI</sequence>
<reference evidence="4" key="1">
    <citation type="submission" date="2022-08" db="EMBL/GenBank/DDBJ databases">
        <title>Novel sulfate-reducing endosymbionts in the free-living metamonad Anaeramoeba.</title>
        <authorList>
            <person name="Jerlstrom-Hultqvist J."/>
            <person name="Cepicka I."/>
            <person name="Gallot-Lavallee L."/>
            <person name="Salas-Leiva D."/>
            <person name="Curtis B.A."/>
            <person name="Zahonova K."/>
            <person name="Pipaliya S."/>
            <person name="Dacks J."/>
            <person name="Roger A.J."/>
        </authorList>
    </citation>
    <scope>NUCLEOTIDE SEQUENCE</scope>
    <source>
        <strain evidence="4">Schooner1</strain>
    </source>
</reference>